<proteinExistence type="predicted"/>
<reference evidence="1" key="1">
    <citation type="submission" date="2022-04" db="EMBL/GenBank/DDBJ databases">
        <title>Hymenobacter sp. isolated from the air.</title>
        <authorList>
            <person name="Won M."/>
            <person name="Lee C.-M."/>
            <person name="Woen H.-Y."/>
            <person name="Kwon S.-W."/>
        </authorList>
    </citation>
    <scope>NUCLEOTIDE SEQUENCE</scope>
    <source>
        <strain evidence="1">5116S-3</strain>
    </source>
</reference>
<protein>
    <recommendedName>
        <fullName evidence="3">Bacterial surface antigen (D15) domain-containing protein</fullName>
    </recommendedName>
</protein>
<evidence type="ECO:0000313" key="1">
    <source>
        <dbReference type="EMBL" id="UOQ73118.1"/>
    </source>
</evidence>
<gene>
    <name evidence="1" type="ORF">MUN79_03860</name>
</gene>
<accession>A0A8T9QAF3</accession>
<keyword evidence="2" id="KW-1185">Reference proteome</keyword>
<dbReference type="RefSeq" id="WP_244676473.1">
    <property type="nucleotide sequence ID" value="NZ_CP095046.1"/>
</dbReference>
<evidence type="ECO:0008006" key="3">
    <source>
        <dbReference type="Google" id="ProtNLM"/>
    </source>
</evidence>
<dbReference type="KEGG" id="hcu:MUN79_03860"/>
<sequence length="46" mass="4985">MGAGAGIRIDVQFFVIRFDVAMPVRVPNGEKPGTTPTYNIAIGYPF</sequence>
<dbReference type="Gene3D" id="2.40.160.50">
    <property type="entry name" value="membrane protein fhac: a member of the omp85/tpsb transporter family"/>
    <property type="match status" value="1"/>
</dbReference>
<name>A0A8T9QAF3_9BACT</name>
<dbReference type="EMBL" id="CP095046">
    <property type="protein sequence ID" value="UOQ73118.1"/>
    <property type="molecule type" value="Genomic_DNA"/>
</dbReference>
<dbReference type="Proteomes" id="UP000831796">
    <property type="component" value="Chromosome"/>
</dbReference>
<dbReference type="AlphaFoldDB" id="A0A8T9QAF3"/>
<organism evidence="1 2">
    <name type="scientific">Hymenobacter cellulosilyticus</name>
    <dbReference type="NCBI Taxonomy" id="2932248"/>
    <lineage>
        <taxon>Bacteria</taxon>
        <taxon>Pseudomonadati</taxon>
        <taxon>Bacteroidota</taxon>
        <taxon>Cytophagia</taxon>
        <taxon>Cytophagales</taxon>
        <taxon>Hymenobacteraceae</taxon>
        <taxon>Hymenobacter</taxon>
    </lineage>
</organism>
<evidence type="ECO:0000313" key="2">
    <source>
        <dbReference type="Proteomes" id="UP000831796"/>
    </source>
</evidence>